<dbReference type="Pfam" id="PF14821">
    <property type="entry name" value="Thr_synth_N"/>
    <property type="match status" value="1"/>
</dbReference>
<comment type="cofactor">
    <cofactor evidence="1 12">
        <name>pyridoxal 5'-phosphate</name>
        <dbReference type="ChEBI" id="CHEBI:597326"/>
    </cofactor>
</comment>
<dbReference type="Gene3D" id="3.90.1380.10">
    <property type="entry name" value="Threonine synthase, N-terminal domain"/>
    <property type="match status" value="1"/>
</dbReference>
<keyword evidence="7" id="KW-0028">Amino-acid biosynthesis</keyword>
<feature type="domain" description="Threonine synthase N-terminal" evidence="14">
    <location>
        <begin position="18"/>
        <end position="94"/>
    </location>
</feature>
<evidence type="ECO:0000256" key="11">
    <source>
        <dbReference type="NCBIfam" id="TIGR00260"/>
    </source>
</evidence>
<protein>
    <recommendedName>
        <fullName evidence="6 11">Threonine synthase</fullName>
        <ecNumber evidence="5 11">4.2.3.1</ecNumber>
    </recommendedName>
</protein>
<dbReference type="CDD" id="cd01560">
    <property type="entry name" value="Thr-synth_2"/>
    <property type="match status" value="1"/>
</dbReference>
<comment type="caution">
    <text evidence="15">The sequence shown here is derived from an EMBL/GenBank/DDBJ whole genome shotgun (WGS) entry which is preliminary data.</text>
</comment>
<dbReference type="PANTHER" id="PTHR43515:SF1">
    <property type="entry name" value="THREONINE SYNTHASE-LIKE 1"/>
    <property type="match status" value="1"/>
</dbReference>
<keyword evidence="9 12" id="KW-0663">Pyridoxal phosphate</keyword>
<evidence type="ECO:0000256" key="12">
    <source>
        <dbReference type="PIRSR" id="PIRSR604450-51"/>
    </source>
</evidence>
<comment type="catalytic activity">
    <reaction evidence="10">
        <text>O-phospho-L-homoserine + H2O = L-threonine + phosphate</text>
        <dbReference type="Rhea" id="RHEA:10840"/>
        <dbReference type="ChEBI" id="CHEBI:15377"/>
        <dbReference type="ChEBI" id="CHEBI:43474"/>
        <dbReference type="ChEBI" id="CHEBI:57590"/>
        <dbReference type="ChEBI" id="CHEBI:57926"/>
        <dbReference type="EC" id="4.2.3.1"/>
    </reaction>
</comment>
<dbReference type="AlphaFoldDB" id="A0NKI4"/>
<evidence type="ECO:0000256" key="9">
    <source>
        <dbReference type="ARBA" id="ARBA00022898"/>
    </source>
</evidence>
<evidence type="ECO:0000256" key="5">
    <source>
        <dbReference type="ARBA" id="ARBA00013028"/>
    </source>
</evidence>
<dbReference type="Pfam" id="PF00291">
    <property type="entry name" value="PALP"/>
    <property type="match status" value="1"/>
</dbReference>
<comment type="function">
    <text evidence="2">Catalyzes the gamma-elimination of phosphate from L-phosphohomoserine and the beta-addition of water to produce L-threonine.</text>
</comment>
<organism evidence="15 16">
    <name type="scientific">Oenococcus oeni ATCC BAA-1163</name>
    <dbReference type="NCBI Taxonomy" id="379360"/>
    <lineage>
        <taxon>Bacteria</taxon>
        <taxon>Bacillati</taxon>
        <taxon>Bacillota</taxon>
        <taxon>Bacilli</taxon>
        <taxon>Lactobacillales</taxon>
        <taxon>Lactobacillaceae</taxon>
        <taxon>Oenococcus</taxon>
    </lineage>
</organism>
<dbReference type="HOGENOM" id="CLU_015170_3_1_9"/>
<dbReference type="Gene3D" id="3.40.50.1100">
    <property type="match status" value="2"/>
</dbReference>
<evidence type="ECO:0000313" key="15">
    <source>
        <dbReference type="EMBL" id="EAV39037.1"/>
    </source>
</evidence>
<dbReference type="InterPro" id="IPR004450">
    <property type="entry name" value="Thr_synthase-like"/>
</dbReference>
<dbReference type="Pfam" id="PF24857">
    <property type="entry name" value="THR4_C"/>
    <property type="match status" value="1"/>
</dbReference>
<dbReference type="GO" id="GO:0009088">
    <property type="term" value="P:threonine biosynthetic process"/>
    <property type="evidence" value="ECO:0007669"/>
    <property type="project" value="UniProtKB-UniRule"/>
</dbReference>
<dbReference type="GO" id="GO:0004795">
    <property type="term" value="F:threonine synthase activity"/>
    <property type="evidence" value="ECO:0007669"/>
    <property type="project" value="UniProtKB-UniRule"/>
</dbReference>
<dbReference type="InterPro" id="IPR000634">
    <property type="entry name" value="Ser/Thr_deHydtase_PyrdxlP-BS"/>
</dbReference>
<feature type="domain" description="Tryptophan synthase beta chain-like PALP" evidence="13">
    <location>
        <begin position="115"/>
        <end position="351"/>
    </location>
</feature>
<dbReference type="GO" id="GO:0030170">
    <property type="term" value="F:pyridoxal phosphate binding"/>
    <property type="evidence" value="ECO:0007669"/>
    <property type="project" value="InterPro"/>
</dbReference>
<dbReference type="SUPFAM" id="SSF53686">
    <property type="entry name" value="Tryptophan synthase beta subunit-like PLP-dependent enzymes"/>
    <property type="match status" value="1"/>
</dbReference>
<dbReference type="PROSITE" id="PS00165">
    <property type="entry name" value="DEHYDRATASE_SER_THR"/>
    <property type="match status" value="1"/>
</dbReference>
<dbReference type="InterPro" id="IPR001926">
    <property type="entry name" value="TrpB-like_PALP"/>
</dbReference>
<dbReference type="InterPro" id="IPR036052">
    <property type="entry name" value="TrpB-like_PALP_sf"/>
</dbReference>
<accession>A0NKI4</accession>
<dbReference type="InterPro" id="IPR037158">
    <property type="entry name" value="Thr_synth_N_sf"/>
</dbReference>
<gene>
    <name evidence="15" type="primary">thrC</name>
    <name evidence="15" type="ORF">OENOO_63072</name>
</gene>
<dbReference type="NCBIfam" id="TIGR00260">
    <property type="entry name" value="thrC"/>
    <property type="match status" value="1"/>
</dbReference>
<evidence type="ECO:0000259" key="14">
    <source>
        <dbReference type="Pfam" id="PF14821"/>
    </source>
</evidence>
<evidence type="ECO:0000313" key="16">
    <source>
        <dbReference type="Proteomes" id="UP000003346"/>
    </source>
</evidence>
<dbReference type="EC" id="4.2.3.1" evidence="5 11"/>
<evidence type="ECO:0000256" key="4">
    <source>
        <dbReference type="ARBA" id="ARBA00005517"/>
    </source>
</evidence>
<comment type="similarity">
    <text evidence="4">Belongs to the threonine synthase family.</text>
</comment>
<dbReference type="InterPro" id="IPR029144">
    <property type="entry name" value="Thr_synth_N"/>
</dbReference>
<sequence length="503" mass="55324">MLTRRLAFCYYVGRGYMKFQSTRGQAAIVDGADALINGLAPDGGLYVPLVFPTIDFDWEKLQDENYLQIGQLILSTFFDEFSNNEITDFLKSAYRDFDDSKIVEIHQLDDKRNLLELFHGPTLAFKDMALSLLPYLLTAAVKKNGSSKTMVILTATSGDTGGAALKGFNDVPQTKIVVYYPSVGVSKLQRQQMTTADGKNTHVVAVTGNFDDAQKAVKNLLTDHRLAQKMAAASLGFSSANSINIGRLVPQIIYYVYAYAQLVKNNRLSAGEKLDISVPTGNFGDILAAYWAKKLGVPIGKLTVASNANHVLTDFFATGIYDADRSFQVTSSPAMDILVSSNLERLLFDIAGSKAVAAWMKDLTDKRRYQLDDFSLSRLQDSFNAAFADSKTTAQTIQETFQQNNYLLDPHTAVAVSVNKDFPSNRQQLIVATASPFKFAETVLKALGKESDNDPQMNLNLISDLSGQRVPLAISGLFDKKIIHTKKLAIKDLLTDLNEALGI</sequence>
<dbReference type="Proteomes" id="UP000003346">
    <property type="component" value="Unassembled WGS sequence"/>
</dbReference>
<dbReference type="UniPathway" id="UPA00050">
    <property type="reaction ID" value="UER00065"/>
</dbReference>
<evidence type="ECO:0000256" key="7">
    <source>
        <dbReference type="ARBA" id="ARBA00022605"/>
    </source>
</evidence>
<evidence type="ECO:0000256" key="2">
    <source>
        <dbReference type="ARBA" id="ARBA00003648"/>
    </source>
</evidence>
<evidence type="ECO:0000256" key="1">
    <source>
        <dbReference type="ARBA" id="ARBA00001933"/>
    </source>
</evidence>
<dbReference type="PANTHER" id="PTHR43515">
    <property type="entry name" value="THREONINE SYNTHASE-LIKE 1"/>
    <property type="match status" value="1"/>
</dbReference>
<comment type="pathway">
    <text evidence="3">Amino-acid biosynthesis; L-threonine biosynthesis; L-threonine from L-aspartate: step 5/5.</text>
</comment>
<name>A0NKI4_OENOE</name>
<evidence type="ECO:0000256" key="8">
    <source>
        <dbReference type="ARBA" id="ARBA00022697"/>
    </source>
</evidence>
<dbReference type="GO" id="GO:0005737">
    <property type="term" value="C:cytoplasm"/>
    <property type="evidence" value="ECO:0007669"/>
    <property type="project" value="TreeGrafter"/>
</dbReference>
<proteinExistence type="inferred from homology"/>
<keyword evidence="8" id="KW-0791">Threonine biosynthesis</keyword>
<evidence type="ECO:0000256" key="3">
    <source>
        <dbReference type="ARBA" id="ARBA00004979"/>
    </source>
</evidence>
<evidence type="ECO:0000259" key="13">
    <source>
        <dbReference type="Pfam" id="PF00291"/>
    </source>
</evidence>
<evidence type="ECO:0000256" key="6">
    <source>
        <dbReference type="ARBA" id="ARBA00018679"/>
    </source>
</evidence>
<dbReference type="EMBL" id="AAUV01000058">
    <property type="protein sequence ID" value="EAV39037.1"/>
    <property type="molecule type" value="Genomic_DNA"/>
</dbReference>
<reference evidence="15 16" key="1">
    <citation type="submission" date="2006-11" db="EMBL/GenBank/DDBJ databases">
        <authorList>
            <consortium name="Laboratoire de Microbiologie (Universite Bourgogne)"/>
            <consortium name="GENOME Express"/>
            <consortium name="UMR Oenologie Ampelologie (Universite Bordeaux 2)"/>
            <person name="Guzzo J."/>
        </authorList>
    </citation>
    <scope>NUCLEOTIDE SEQUENCE [LARGE SCALE GENOMIC DNA]</scope>
    <source>
        <strain evidence="15 16">ATCC BAA-1163</strain>
    </source>
</reference>
<feature type="modified residue" description="N6-(pyridoxal phosphate)lysine" evidence="12">
    <location>
        <position position="126"/>
    </location>
</feature>
<evidence type="ECO:0000256" key="10">
    <source>
        <dbReference type="ARBA" id="ARBA00049144"/>
    </source>
</evidence>